<reference evidence="1 2" key="1">
    <citation type="submission" date="2019-03" db="EMBL/GenBank/DDBJ databases">
        <title>Genomic Encyclopedia of Type Strains, Phase IV (KMG-IV): sequencing the most valuable type-strain genomes for metagenomic binning, comparative biology and taxonomic classification.</title>
        <authorList>
            <person name="Goeker M."/>
        </authorList>
    </citation>
    <scope>NUCLEOTIDE SEQUENCE [LARGE SCALE GENOMIC DNA]</scope>
    <source>
        <strain evidence="1 2">DSM 44496</strain>
    </source>
</reference>
<evidence type="ECO:0000313" key="1">
    <source>
        <dbReference type="EMBL" id="TDP42403.1"/>
    </source>
</evidence>
<sequence length="104" mass="11831">MVAAVRRVERYSRCMADDQDLEKLSSKELHDRAVKTAVRRGDVKFLWDLLKAIPAAQAEAGDLGESEADIKYVLPMLDDYIHAGDGKIAEVLRPTYLDYLRKHQ</sequence>
<comment type="caution">
    <text evidence="1">The sequence shown here is derived from an EMBL/GenBank/DDBJ whole genome shotgun (WGS) entry which is preliminary data.</text>
</comment>
<dbReference type="Proteomes" id="UP000295087">
    <property type="component" value="Unassembled WGS sequence"/>
</dbReference>
<name>A0A4R6PVM9_NOCIG</name>
<dbReference type="EMBL" id="SNXK01000001">
    <property type="protein sequence ID" value="TDP42403.1"/>
    <property type="molecule type" value="Genomic_DNA"/>
</dbReference>
<keyword evidence="2" id="KW-1185">Reference proteome</keyword>
<evidence type="ECO:0000313" key="2">
    <source>
        <dbReference type="Proteomes" id="UP000295087"/>
    </source>
</evidence>
<dbReference type="AlphaFoldDB" id="A0A4R6PVM9"/>
<gene>
    <name evidence="1" type="ORF">DFR75_1011514</name>
</gene>
<proteinExistence type="predicted"/>
<organism evidence="1 2">
    <name type="scientific">Nocardia ignorata</name>
    <dbReference type="NCBI Taxonomy" id="145285"/>
    <lineage>
        <taxon>Bacteria</taxon>
        <taxon>Bacillati</taxon>
        <taxon>Actinomycetota</taxon>
        <taxon>Actinomycetes</taxon>
        <taxon>Mycobacteriales</taxon>
        <taxon>Nocardiaceae</taxon>
        <taxon>Nocardia</taxon>
    </lineage>
</organism>
<accession>A0A4R6PVM9</accession>
<protein>
    <submittedName>
        <fullName evidence="1">Uncharacterized protein</fullName>
    </submittedName>
</protein>